<evidence type="ECO:0000256" key="4">
    <source>
        <dbReference type="ARBA" id="ARBA00022801"/>
    </source>
</evidence>
<dbReference type="CDD" id="cd09873">
    <property type="entry name" value="PIN_Pae0151-like"/>
    <property type="match status" value="1"/>
</dbReference>
<protein>
    <submittedName>
        <fullName evidence="7">VapC toxin family PIN domain ribonuclease</fullName>
    </submittedName>
</protein>
<evidence type="ECO:0000313" key="7">
    <source>
        <dbReference type="EMBL" id="QIV79612.1"/>
    </source>
</evidence>
<proteinExistence type="predicted"/>
<gene>
    <name evidence="7" type="ORF">EXE63_00775</name>
</gene>
<dbReference type="Pfam" id="PF01850">
    <property type="entry name" value="PIN"/>
    <property type="match status" value="1"/>
</dbReference>
<name>A0A6H0RWG6_9MYCO</name>
<sequence>MIVMDASAALTALLHAGQARKAMAEERVWAPEAIDVEVTNGLRRCMAQGVVDGKAAHAAMAVWRDLGVRRVSGLGLLGRVWELREVLDAGAASYVALAEALGCPVVTVDAKLGAVADVQCPVMVVAN</sequence>
<keyword evidence="8" id="KW-1185">Reference proteome</keyword>
<dbReference type="Gene3D" id="3.40.50.1010">
    <property type="entry name" value="5'-nuclease"/>
    <property type="match status" value="1"/>
</dbReference>
<dbReference type="GO" id="GO:0004518">
    <property type="term" value="F:nuclease activity"/>
    <property type="evidence" value="ECO:0007669"/>
    <property type="project" value="UniProtKB-KW"/>
</dbReference>
<keyword evidence="3" id="KW-0479">Metal-binding</keyword>
<evidence type="ECO:0000256" key="5">
    <source>
        <dbReference type="ARBA" id="ARBA00022842"/>
    </source>
</evidence>
<keyword evidence="2" id="KW-0540">Nuclease</keyword>
<geneLocation type="plasmid" evidence="7 8">
    <name>unnamed1</name>
</geneLocation>
<dbReference type="AlphaFoldDB" id="A0A6H0RWG6"/>
<dbReference type="InterPro" id="IPR044153">
    <property type="entry name" value="PIN_Pae0151-like"/>
</dbReference>
<dbReference type="PANTHER" id="PTHR35901">
    <property type="entry name" value="RIBONUCLEASE VAPC3"/>
    <property type="match status" value="1"/>
</dbReference>
<dbReference type="InterPro" id="IPR029060">
    <property type="entry name" value="PIN-like_dom_sf"/>
</dbReference>
<dbReference type="EMBL" id="CP038797">
    <property type="protein sequence ID" value="QIV79612.1"/>
    <property type="molecule type" value="Genomic_DNA"/>
</dbReference>
<keyword evidence="5" id="KW-0460">Magnesium</keyword>
<dbReference type="SUPFAM" id="SSF88723">
    <property type="entry name" value="PIN domain-like"/>
    <property type="match status" value="1"/>
</dbReference>
<keyword evidence="7" id="KW-0614">Plasmid</keyword>
<dbReference type="Proteomes" id="UP000501849">
    <property type="component" value="Plasmid unnamed1"/>
</dbReference>
<dbReference type="KEGG" id="mfre:EXE63_00775"/>
<dbReference type="InterPro" id="IPR051619">
    <property type="entry name" value="TypeII_TA_RNase_PINc/VapC"/>
</dbReference>
<keyword evidence="1" id="KW-1277">Toxin-antitoxin system</keyword>
<evidence type="ECO:0000256" key="3">
    <source>
        <dbReference type="ARBA" id="ARBA00022723"/>
    </source>
</evidence>
<dbReference type="GO" id="GO:0046872">
    <property type="term" value="F:metal ion binding"/>
    <property type="evidence" value="ECO:0007669"/>
    <property type="project" value="UniProtKB-KW"/>
</dbReference>
<evidence type="ECO:0000256" key="2">
    <source>
        <dbReference type="ARBA" id="ARBA00022722"/>
    </source>
</evidence>
<accession>A0A6H0RWG6</accession>
<evidence type="ECO:0000259" key="6">
    <source>
        <dbReference type="Pfam" id="PF01850"/>
    </source>
</evidence>
<dbReference type="InterPro" id="IPR002716">
    <property type="entry name" value="PIN_dom"/>
</dbReference>
<dbReference type="PANTHER" id="PTHR35901:SF1">
    <property type="entry name" value="EXONUCLEASE VAPC9"/>
    <property type="match status" value="1"/>
</dbReference>
<reference evidence="7 8" key="1">
    <citation type="submission" date="2019-04" db="EMBL/GenBank/DDBJ databases">
        <title>Draft, Whole-Genome Sequence of the Anthracene-degrading Mycobacterium frederiksbergense LB501T, Isolated from a Polycyclic Aromatic Hydrocarbon (PAH)-Contaminated Soil.</title>
        <authorList>
            <person name="Augelletti F."/>
        </authorList>
    </citation>
    <scope>NUCLEOTIDE SEQUENCE [LARGE SCALE GENOMIC DNA]</scope>
    <source>
        <strain evidence="7 8">LB 501T</strain>
        <plasmid evidence="7 8">unnamed1</plasmid>
    </source>
</reference>
<organism evidence="7 8">
    <name type="scientific">Mycolicibacterium frederiksbergense</name>
    <dbReference type="NCBI Taxonomy" id="117567"/>
    <lineage>
        <taxon>Bacteria</taxon>
        <taxon>Bacillati</taxon>
        <taxon>Actinomycetota</taxon>
        <taxon>Actinomycetes</taxon>
        <taxon>Mycobacteriales</taxon>
        <taxon>Mycobacteriaceae</taxon>
        <taxon>Mycolicibacterium</taxon>
    </lineage>
</organism>
<keyword evidence="4" id="KW-0378">Hydrolase</keyword>
<evidence type="ECO:0000256" key="1">
    <source>
        <dbReference type="ARBA" id="ARBA00022649"/>
    </source>
</evidence>
<dbReference type="GO" id="GO:0016787">
    <property type="term" value="F:hydrolase activity"/>
    <property type="evidence" value="ECO:0007669"/>
    <property type="project" value="UniProtKB-KW"/>
</dbReference>
<feature type="domain" description="PIN" evidence="6">
    <location>
        <begin position="2"/>
        <end position="116"/>
    </location>
</feature>
<evidence type="ECO:0000313" key="8">
    <source>
        <dbReference type="Proteomes" id="UP000501849"/>
    </source>
</evidence>